<feature type="region of interest" description="Disordered" evidence="1">
    <location>
        <begin position="1"/>
        <end position="27"/>
    </location>
</feature>
<comment type="caution">
    <text evidence="3">The sequence shown here is derived from an EMBL/GenBank/DDBJ whole genome shotgun (WGS) entry which is preliminary data.</text>
</comment>
<keyword evidence="2" id="KW-1133">Transmembrane helix</keyword>
<reference evidence="3 4" key="1">
    <citation type="submission" date="2019-05" db="EMBL/GenBank/DDBJ databases">
        <title>Draft genome sequence of Actinomadura geliboluensis A8036.</title>
        <authorList>
            <person name="Saricaoglu S."/>
            <person name="Isik K."/>
        </authorList>
    </citation>
    <scope>NUCLEOTIDE SEQUENCE [LARGE SCALE GENOMIC DNA]</scope>
    <source>
        <strain evidence="3 4">A8036</strain>
    </source>
</reference>
<feature type="compositionally biased region" description="Basic and acidic residues" evidence="1">
    <location>
        <begin position="1"/>
        <end position="16"/>
    </location>
</feature>
<evidence type="ECO:0000256" key="1">
    <source>
        <dbReference type="SAM" id="MobiDB-lite"/>
    </source>
</evidence>
<dbReference type="AlphaFoldDB" id="A0A5S4GBY5"/>
<name>A0A5S4GBY5_9ACTN</name>
<feature type="compositionally biased region" description="Pro residues" evidence="1">
    <location>
        <begin position="121"/>
        <end position="130"/>
    </location>
</feature>
<dbReference type="Gene3D" id="2.130.10.10">
    <property type="entry name" value="YVTN repeat-like/Quinoprotein amine dehydrogenase"/>
    <property type="match status" value="1"/>
</dbReference>
<feature type="compositionally biased region" description="Low complexity" evidence="1">
    <location>
        <begin position="73"/>
        <end position="91"/>
    </location>
</feature>
<proteinExistence type="predicted"/>
<feature type="transmembrane region" description="Helical" evidence="2">
    <location>
        <begin position="140"/>
        <end position="160"/>
    </location>
</feature>
<dbReference type="OrthoDB" id="4894058at2"/>
<accession>A0A5S4GBY5</accession>
<sequence>MTARTPEQDEAPRTAEEDPAGSRQVRRRLTFGVAGDIADLPAALSPWQRAYEAWRAAGLTWGHGAPPRERAKPAAAPEPAAPKPAAKAPKAAKPPRPKPAKPAKSAKPAKPDPGDVLVAGPPKPLPPTPQKPVLWRRLRVRAAVGVALVVVAAGTIVVVAQREDAPAEPGIPGPVAADGMFALDPAAASDGLVQDLTAVASAGATIVAAGTEGTGAPAAARARFLTSTDAGRAWTLAEIRTPDGAAPAPGEAPRLVAGAAGHWAALGRTPAGAAIAWTSKDAKTWSRHPAGAAFTPADQVTGLTRTAQGFLAVGAAKGHAVTWASADGRTWQRGTAPAATRLDAVAASGGVVVAHGTTAKKVVKKRGRKKVTRTVVGEGLWRSADGGRTWAAAAVPQAQGSYGPAKGLTAGPGGFAAVREGRQTTGSKKRRKTTRFGVVFTSPDGLKWQAVSRFPGGGIERFGGTPDGLAAIVRGAKGAHTILRSTDGRTWRPGGSIPAPVRGSGLTVAAGGALAVSGRQGDDAYLHGVDLDAVPGAVNPERSVRAIAASPAMAVAVGSTNGAAAIWTAPDGLRWARAQVPPGRWLTDVAHGSRGWAAVGRTAGAVAAPLVLTSQDGQAWQKVAFPAGPVPVAVAAGSSGYVAVGPRTAWRSADLRTWSRAVLDGVPADVAAADGAYVAVGARGKAPAIWTSPDGVKWTAAKPPPAFTAPLTGVAAHGRTLVALSASATALVSTDAGATWTQRNLGPGLTAAAVTATPQGFVVTADTGGDAAVLTSPDGTTWRRLGVAGLSGHGEQRLTALTTLGADLLATGTDEGTPTLWRTPVPK</sequence>
<evidence type="ECO:0000313" key="3">
    <source>
        <dbReference type="EMBL" id="TMR30537.1"/>
    </source>
</evidence>
<organism evidence="3 4">
    <name type="scientific">Actinomadura geliboluensis</name>
    <dbReference type="NCBI Taxonomy" id="882440"/>
    <lineage>
        <taxon>Bacteria</taxon>
        <taxon>Bacillati</taxon>
        <taxon>Actinomycetota</taxon>
        <taxon>Actinomycetes</taxon>
        <taxon>Streptosporangiales</taxon>
        <taxon>Thermomonosporaceae</taxon>
        <taxon>Actinomadura</taxon>
    </lineage>
</organism>
<dbReference type="InterPro" id="IPR015943">
    <property type="entry name" value="WD40/YVTN_repeat-like_dom_sf"/>
</dbReference>
<dbReference type="Gene3D" id="2.120.10.10">
    <property type="match status" value="1"/>
</dbReference>
<evidence type="ECO:0008006" key="5">
    <source>
        <dbReference type="Google" id="ProtNLM"/>
    </source>
</evidence>
<evidence type="ECO:0000256" key="2">
    <source>
        <dbReference type="SAM" id="Phobius"/>
    </source>
</evidence>
<protein>
    <recommendedName>
        <fullName evidence="5">Exo-alpha-sialidase</fullName>
    </recommendedName>
</protein>
<dbReference type="Proteomes" id="UP000305238">
    <property type="component" value="Unassembled WGS sequence"/>
</dbReference>
<dbReference type="SUPFAM" id="SSF110296">
    <property type="entry name" value="Oligoxyloglucan reducing end-specific cellobiohydrolase"/>
    <property type="match status" value="2"/>
</dbReference>
<keyword evidence="4" id="KW-1185">Reference proteome</keyword>
<keyword evidence="2" id="KW-0472">Membrane</keyword>
<dbReference type="EMBL" id="VCKZ01000337">
    <property type="protein sequence ID" value="TMR30537.1"/>
    <property type="molecule type" value="Genomic_DNA"/>
</dbReference>
<gene>
    <name evidence="3" type="ORF">ETD96_33510</name>
</gene>
<evidence type="ECO:0000313" key="4">
    <source>
        <dbReference type="Proteomes" id="UP000305238"/>
    </source>
</evidence>
<dbReference type="RefSeq" id="WP_138640500.1">
    <property type="nucleotide sequence ID" value="NZ_VCKZ01000337.1"/>
</dbReference>
<keyword evidence="2" id="KW-0812">Transmembrane</keyword>
<feature type="region of interest" description="Disordered" evidence="1">
    <location>
        <begin position="60"/>
        <end position="130"/>
    </location>
</feature>